<dbReference type="GO" id="GO:0005886">
    <property type="term" value="C:plasma membrane"/>
    <property type="evidence" value="ECO:0007669"/>
    <property type="project" value="UniProtKB-SubCell"/>
</dbReference>
<protein>
    <submittedName>
        <fullName evidence="20">Uncharacterized protein</fullName>
    </submittedName>
</protein>
<feature type="transmembrane region" description="Helical" evidence="14">
    <location>
        <begin position="665"/>
        <end position="685"/>
    </location>
</feature>
<feature type="domain" description="EGF-like" evidence="16">
    <location>
        <begin position="341"/>
        <end position="379"/>
    </location>
</feature>
<dbReference type="PROSITE" id="PS50026">
    <property type="entry name" value="EGF_3"/>
    <property type="match status" value="1"/>
</dbReference>
<dbReference type="InterPro" id="IPR018097">
    <property type="entry name" value="EGF_Ca-bd_CS"/>
</dbReference>
<dbReference type="PANTHER" id="PTHR12011:SF469">
    <property type="entry name" value="ADHESION G PROTEIN-COUPLED RECEPTOR E1-RELATED"/>
    <property type="match status" value="1"/>
</dbReference>
<keyword evidence="8" id="KW-0106">Calcium</keyword>
<evidence type="ECO:0000256" key="15">
    <source>
        <dbReference type="SAM" id="SignalP"/>
    </source>
</evidence>
<dbReference type="PANTHER" id="PTHR12011">
    <property type="entry name" value="ADHESION G-PROTEIN COUPLED RECEPTOR"/>
    <property type="match status" value="1"/>
</dbReference>
<gene>
    <name evidence="20" type="ORF">ACEWY4_017382</name>
</gene>
<dbReference type="FunFam" id="1.20.1070.10:FF:000054">
    <property type="entry name" value="Adhesion G protein-coupled receptor E3"/>
    <property type="match status" value="1"/>
</dbReference>
<dbReference type="Pfam" id="PF07686">
    <property type="entry name" value="V-set"/>
    <property type="match status" value="1"/>
</dbReference>
<dbReference type="InterPro" id="IPR000742">
    <property type="entry name" value="EGF"/>
</dbReference>
<evidence type="ECO:0000256" key="4">
    <source>
        <dbReference type="ARBA" id="ARBA00022536"/>
    </source>
</evidence>
<dbReference type="InterPro" id="IPR036179">
    <property type="entry name" value="Ig-like_dom_sf"/>
</dbReference>
<evidence type="ECO:0000259" key="18">
    <source>
        <dbReference type="PROSITE" id="PS50261"/>
    </source>
</evidence>
<evidence type="ECO:0000256" key="7">
    <source>
        <dbReference type="ARBA" id="ARBA00022737"/>
    </source>
</evidence>
<evidence type="ECO:0000259" key="16">
    <source>
        <dbReference type="PROSITE" id="PS50026"/>
    </source>
</evidence>
<dbReference type="Pfam" id="PF01825">
    <property type="entry name" value="GPS"/>
    <property type="match status" value="1"/>
</dbReference>
<feature type="domain" description="GAIN-B" evidence="17">
    <location>
        <begin position="461"/>
        <end position="622"/>
    </location>
</feature>
<dbReference type="CDD" id="cd00054">
    <property type="entry name" value="EGF_CA"/>
    <property type="match status" value="1"/>
</dbReference>
<feature type="domain" description="Ig-like" evidence="19">
    <location>
        <begin position="106"/>
        <end position="193"/>
    </location>
</feature>
<accession>A0ABD1JGQ2</accession>
<evidence type="ECO:0000256" key="10">
    <source>
        <dbReference type="ARBA" id="ARBA00023136"/>
    </source>
</evidence>
<reference evidence="20 21" key="1">
    <citation type="submission" date="2024-09" db="EMBL/GenBank/DDBJ databases">
        <title>A chromosome-level genome assembly of Gray's grenadier anchovy, Coilia grayii.</title>
        <authorList>
            <person name="Fu Z."/>
        </authorList>
    </citation>
    <scope>NUCLEOTIDE SEQUENCE [LARGE SCALE GENOMIC DNA]</scope>
    <source>
        <strain evidence="20">G4</strain>
        <tissue evidence="20">Muscle</tissue>
    </source>
</reference>
<keyword evidence="21" id="KW-1185">Reference proteome</keyword>
<dbReference type="GO" id="GO:0030855">
    <property type="term" value="P:epithelial cell differentiation"/>
    <property type="evidence" value="ECO:0007669"/>
    <property type="project" value="UniProtKB-ARBA"/>
</dbReference>
<name>A0ABD1JGQ2_9TELE</name>
<sequence>MGPLCLFAPCLLITAVVSGIDVRGYARGSVTIKCEYPSPYASEPKHFCKGQGPSCSPLIETRAPKTLLRDGRFSIYDDGTSYFIVSLADLTAEDAGTYQCGAGLPPSGASNTEVSLVVADAVNVTGYVGGKVYVKCGNADLSNKNSLDVDPTKGLVEKDWVKNGRSRLYNNRSGNTIVGFANLTTRDNGQYPCGDVKTKDPLPDINIVVKEDACCGHNLKRMVAAGEDINITCPYLDAHVHDAKFLCGPHGNNDCRYETLVRDDRVWAHPSSTLSLYDDREARVFTAIMRNFGIHQAGSYWCGVEMDWDSNGYKVLINRVELTLKATVKPTQTPPPTTTTDVDECEERPSVCGPRGTCTNTPGGYTCSCPEGFRNHGNNSTGPCEDLVRVIKQKCKESDVDCKLNFLNSSVSTTLPEKTVSSLLDVLLDTARDSLASKGDAVLQSTENLVSTLVKPTPTQSSTNFSTNTTELKILSVGPNSSLTGVRTLATANVSVDIDLLGIARNNNGSASVAVIVHDRMHEALNASFFKTEDSKTADMMSNIVSVILPNTPNKTLLTSVNISIKHLKYADPEDELFCVHWDISAWIKDGCHISATNSTHTVCSCEYPSTFALIMTVNPTRKTDPVVNVLNTIFVLIGLVFLTLAVMTFALCRWNPRVSNVARLNLCVCLLLAHTLFLLTQSFLRLIKAHKGLCRALAGVLHFLFLCSFMWMSIEAVMLFLSVRKLRQVKPVEQAGLHWKLNLLIGYGIPLFIVGVSAGVNTDGHGSDSCWLKDGFVWSFLGPVCFLLAGNVILFLTILISIQSTLKQARSDVSTVKYTRGLLIKITVQFVILGCPWLLGMSAARSPVLEVLFLFLTSQQGTAIFLIHCVLNIEVRRQYRMWWQRFHPYGKVMASSSRTASFSMTRRPTFSTSHAPTQHSVTT</sequence>
<evidence type="ECO:0000313" key="21">
    <source>
        <dbReference type="Proteomes" id="UP001591681"/>
    </source>
</evidence>
<feature type="chain" id="PRO_5044740501" evidence="15">
    <location>
        <begin position="20"/>
        <end position="924"/>
    </location>
</feature>
<organism evidence="20 21">
    <name type="scientific">Coilia grayii</name>
    <name type="common">Gray's grenadier anchovy</name>
    <dbReference type="NCBI Taxonomy" id="363190"/>
    <lineage>
        <taxon>Eukaryota</taxon>
        <taxon>Metazoa</taxon>
        <taxon>Chordata</taxon>
        <taxon>Craniata</taxon>
        <taxon>Vertebrata</taxon>
        <taxon>Euteleostomi</taxon>
        <taxon>Actinopterygii</taxon>
        <taxon>Neopterygii</taxon>
        <taxon>Teleostei</taxon>
        <taxon>Clupei</taxon>
        <taxon>Clupeiformes</taxon>
        <taxon>Clupeoidei</taxon>
        <taxon>Engraulidae</taxon>
        <taxon>Coilinae</taxon>
        <taxon>Coilia</taxon>
    </lineage>
</organism>
<evidence type="ECO:0000256" key="12">
    <source>
        <dbReference type="ARBA" id="ARBA00023180"/>
    </source>
</evidence>
<dbReference type="Gene3D" id="2.60.220.50">
    <property type="match status" value="1"/>
</dbReference>
<dbReference type="Gene3D" id="2.60.40.10">
    <property type="entry name" value="Immunoglobulins"/>
    <property type="match status" value="2"/>
</dbReference>
<keyword evidence="12" id="KW-0325">Glycoprotein</keyword>
<evidence type="ECO:0000256" key="1">
    <source>
        <dbReference type="ARBA" id="ARBA00004651"/>
    </source>
</evidence>
<evidence type="ECO:0000256" key="9">
    <source>
        <dbReference type="ARBA" id="ARBA00022989"/>
    </source>
</evidence>
<dbReference type="SMART" id="SM00179">
    <property type="entry name" value="EGF_CA"/>
    <property type="match status" value="1"/>
</dbReference>
<dbReference type="InterPro" id="IPR013106">
    <property type="entry name" value="Ig_V-set"/>
</dbReference>
<dbReference type="SMART" id="SM00303">
    <property type="entry name" value="GPS"/>
    <property type="match status" value="1"/>
</dbReference>
<dbReference type="PROSITE" id="PS50261">
    <property type="entry name" value="G_PROTEIN_RECEP_F2_4"/>
    <property type="match status" value="1"/>
</dbReference>
<dbReference type="InterPro" id="IPR001881">
    <property type="entry name" value="EGF-like_Ca-bd_dom"/>
</dbReference>
<evidence type="ECO:0000256" key="13">
    <source>
        <dbReference type="PROSITE-ProRule" id="PRU00076"/>
    </source>
</evidence>
<feature type="transmembrane region" description="Helical" evidence="14">
    <location>
        <begin position="630"/>
        <end position="653"/>
    </location>
</feature>
<dbReference type="PRINTS" id="PR00249">
    <property type="entry name" value="GPCRSECRETIN"/>
</dbReference>
<keyword evidence="9 14" id="KW-1133">Transmembrane helix</keyword>
<feature type="signal peptide" evidence="15">
    <location>
        <begin position="1"/>
        <end position="19"/>
    </location>
</feature>
<dbReference type="EMBL" id="JBHFQA010000015">
    <property type="protein sequence ID" value="KAL2086323.1"/>
    <property type="molecule type" value="Genomic_DNA"/>
</dbReference>
<dbReference type="InterPro" id="IPR017981">
    <property type="entry name" value="GPCR_2-like_7TM"/>
</dbReference>
<comment type="caution">
    <text evidence="20">The sequence shown here is derived from an EMBL/GenBank/DDBJ whole genome shotgun (WGS) entry which is preliminary data.</text>
</comment>
<dbReference type="AlphaFoldDB" id="A0ABD1JGQ2"/>
<evidence type="ECO:0000256" key="2">
    <source>
        <dbReference type="ARBA" id="ARBA00007343"/>
    </source>
</evidence>
<keyword evidence="4 13" id="KW-0245">EGF-like domain</keyword>
<comment type="caution">
    <text evidence="13">Lacks conserved residue(s) required for the propagation of feature annotation.</text>
</comment>
<feature type="transmembrane region" description="Helical" evidence="14">
    <location>
        <begin position="742"/>
        <end position="761"/>
    </location>
</feature>
<evidence type="ECO:0000256" key="6">
    <source>
        <dbReference type="ARBA" id="ARBA00022729"/>
    </source>
</evidence>
<evidence type="ECO:0000256" key="14">
    <source>
        <dbReference type="SAM" id="Phobius"/>
    </source>
</evidence>
<feature type="transmembrane region" description="Helical" evidence="14">
    <location>
        <begin position="781"/>
        <end position="803"/>
    </location>
</feature>
<dbReference type="InterPro" id="IPR000152">
    <property type="entry name" value="EGF-type_Asp/Asn_hydroxyl_site"/>
</dbReference>
<dbReference type="CDD" id="cd05716">
    <property type="entry name" value="IgV_pIgR_like"/>
    <property type="match status" value="1"/>
</dbReference>
<feature type="transmembrane region" description="Helical" evidence="14">
    <location>
        <begin position="697"/>
        <end position="722"/>
    </location>
</feature>
<dbReference type="Pfam" id="PF00002">
    <property type="entry name" value="7tm_2"/>
    <property type="match status" value="1"/>
</dbReference>
<feature type="transmembrane region" description="Helical" evidence="14">
    <location>
        <begin position="823"/>
        <end position="840"/>
    </location>
</feature>
<dbReference type="Gene3D" id="2.10.25.10">
    <property type="entry name" value="Laminin"/>
    <property type="match status" value="1"/>
</dbReference>
<keyword evidence="6 15" id="KW-0732">Signal</keyword>
<dbReference type="InterPro" id="IPR003599">
    <property type="entry name" value="Ig_sub"/>
</dbReference>
<dbReference type="InterPro" id="IPR046338">
    <property type="entry name" value="GAIN_dom_sf"/>
</dbReference>
<proteinExistence type="inferred from homology"/>
<dbReference type="FunFam" id="2.10.25.10:FF:000038">
    <property type="entry name" value="Fibrillin 2"/>
    <property type="match status" value="1"/>
</dbReference>
<feature type="transmembrane region" description="Helical" evidence="14">
    <location>
        <begin position="852"/>
        <end position="872"/>
    </location>
</feature>
<dbReference type="PROSITE" id="PS01187">
    <property type="entry name" value="EGF_CA"/>
    <property type="match status" value="1"/>
</dbReference>
<evidence type="ECO:0000313" key="20">
    <source>
        <dbReference type="EMBL" id="KAL2086323.1"/>
    </source>
</evidence>
<keyword evidence="11" id="KW-1015">Disulfide bond</keyword>
<dbReference type="InterPro" id="IPR000203">
    <property type="entry name" value="GPS"/>
</dbReference>
<keyword evidence="3" id="KW-1003">Cell membrane</keyword>
<dbReference type="Pfam" id="PF07645">
    <property type="entry name" value="EGF_CA"/>
    <property type="match status" value="1"/>
</dbReference>
<keyword evidence="5 14" id="KW-0812">Transmembrane</keyword>
<keyword evidence="7" id="KW-0677">Repeat</keyword>
<comment type="similarity">
    <text evidence="2">Belongs to the G-protein coupled receptor 2 family. Adhesion G-protein coupled receptor (ADGR) subfamily.</text>
</comment>
<dbReference type="SMART" id="SM00409">
    <property type="entry name" value="IG"/>
    <property type="match status" value="2"/>
</dbReference>
<evidence type="ECO:0000259" key="17">
    <source>
        <dbReference type="PROSITE" id="PS50221"/>
    </source>
</evidence>
<dbReference type="Proteomes" id="UP001591681">
    <property type="component" value="Unassembled WGS sequence"/>
</dbReference>
<evidence type="ECO:0000259" key="19">
    <source>
        <dbReference type="PROSITE" id="PS50835"/>
    </source>
</evidence>
<dbReference type="InterPro" id="IPR007110">
    <property type="entry name" value="Ig-like_dom"/>
</dbReference>
<dbReference type="SUPFAM" id="SSF57196">
    <property type="entry name" value="EGF/Laminin"/>
    <property type="match status" value="1"/>
</dbReference>
<dbReference type="InterPro" id="IPR049883">
    <property type="entry name" value="NOTCH1_EGF-like"/>
</dbReference>
<feature type="domain" description="G-protein coupled receptors family 2 profile 2" evidence="18">
    <location>
        <begin position="628"/>
        <end position="873"/>
    </location>
</feature>
<comment type="subcellular location">
    <subcellularLocation>
        <location evidence="1">Cell membrane</location>
        <topology evidence="1">Multi-pass membrane protein</topology>
    </subcellularLocation>
</comment>
<evidence type="ECO:0000256" key="11">
    <source>
        <dbReference type="ARBA" id="ARBA00023157"/>
    </source>
</evidence>
<dbReference type="Gene3D" id="1.20.1070.10">
    <property type="entry name" value="Rhodopsin 7-helix transmembrane proteins"/>
    <property type="match status" value="1"/>
</dbReference>
<keyword evidence="10 14" id="KW-0472">Membrane</keyword>
<dbReference type="SUPFAM" id="SSF48726">
    <property type="entry name" value="Immunoglobulin"/>
    <property type="match status" value="1"/>
</dbReference>
<dbReference type="PROSITE" id="PS50221">
    <property type="entry name" value="GAIN_B"/>
    <property type="match status" value="1"/>
</dbReference>
<dbReference type="InterPro" id="IPR013783">
    <property type="entry name" value="Ig-like_fold"/>
</dbReference>
<dbReference type="PROSITE" id="PS50835">
    <property type="entry name" value="IG_LIKE"/>
    <property type="match status" value="1"/>
</dbReference>
<dbReference type="PROSITE" id="PS00010">
    <property type="entry name" value="ASX_HYDROXYL"/>
    <property type="match status" value="1"/>
</dbReference>
<evidence type="ECO:0000256" key="8">
    <source>
        <dbReference type="ARBA" id="ARBA00022837"/>
    </source>
</evidence>
<evidence type="ECO:0000256" key="3">
    <source>
        <dbReference type="ARBA" id="ARBA00022475"/>
    </source>
</evidence>
<dbReference type="InterPro" id="IPR057244">
    <property type="entry name" value="GAIN_B"/>
</dbReference>
<evidence type="ECO:0000256" key="5">
    <source>
        <dbReference type="ARBA" id="ARBA00022692"/>
    </source>
</evidence>
<dbReference type="InterPro" id="IPR000832">
    <property type="entry name" value="GPCR_2_secretin-like"/>
</dbReference>